<sequence length="195" mass="20737">MRRASRWVRKPLYAGVLVVGLVALAVGLYLFQPWKLWTDEKVDEALPGAAVSGKPDGPAEPEKPGESAAPGKGGKPAGPTTLASGEFITHEHETTGSAKVVELQDGSRVLRLQDLNTSNGPDLKVWITDAKVKPGTAGWHVFDDGAHLSLGELKGNKGSQNYTLPAGADLDEYSSVTIWCDRFDVSFGAAELSRA</sequence>
<dbReference type="RefSeq" id="WP_070009230.1">
    <property type="nucleotide sequence ID" value="NZ_LJGS01000036.1"/>
</dbReference>
<evidence type="ECO:0000313" key="4">
    <source>
        <dbReference type="EMBL" id="OEU90368.1"/>
    </source>
</evidence>
<evidence type="ECO:0000313" key="5">
    <source>
        <dbReference type="Proteomes" id="UP000176087"/>
    </source>
</evidence>
<evidence type="ECO:0000256" key="2">
    <source>
        <dbReference type="SAM" id="Phobius"/>
    </source>
</evidence>
<dbReference type="EMBL" id="LJGT01000038">
    <property type="protein sequence ID" value="OEU90368.1"/>
    <property type="molecule type" value="Genomic_DNA"/>
</dbReference>
<dbReference type="STRING" id="933944.AN215_12835"/>
<dbReference type="PROSITE" id="PS51549">
    <property type="entry name" value="DM13"/>
    <property type="match status" value="1"/>
</dbReference>
<feature type="region of interest" description="Disordered" evidence="1">
    <location>
        <begin position="48"/>
        <end position="83"/>
    </location>
</feature>
<evidence type="ECO:0000256" key="1">
    <source>
        <dbReference type="SAM" id="MobiDB-lite"/>
    </source>
</evidence>
<evidence type="ECO:0000259" key="3">
    <source>
        <dbReference type="PROSITE" id="PS51549"/>
    </source>
</evidence>
<organism evidence="4 5">
    <name type="scientific">Streptomyces abyssalis</name>
    <dbReference type="NCBI Taxonomy" id="933944"/>
    <lineage>
        <taxon>Bacteria</taxon>
        <taxon>Bacillati</taxon>
        <taxon>Actinomycetota</taxon>
        <taxon>Actinomycetes</taxon>
        <taxon>Kitasatosporales</taxon>
        <taxon>Streptomycetaceae</taxon>
        <taxon>Streptomyces</taxon>
    </lineage>
</organism>
<dbReference type="Pfam" id="PF10517">
    <property type="entry name" value="DM13"/>
    <property type="match status" value="1"/>
</dbReference>
<comment type="caution">
    <text evidence="4">The sequence shown here is derived from an EMBL/GenBank/DDBJ whole genome shotgun (WGS) entry which is preliminary data.</text>
</comment>
<keyword evidence="5" id="KW-1185">Reference proteome</keyword>
<dbReference type="AlphaFoldDB" id="A0A1E7JQ17"/>
<name>A0A1E7JQ17_9ACTN</name>
<dbReference type="OrthoDB" id="4751481at2"/>
<protein>
    <submittedName>
        <fullName evidence="4">Electron transporter</fullName>
    </submittedName>
</protein>
<keyword evidence="2" id="KW-1133">Transmembrane helix</keyword>
<dbReference type="InterPro" id="IPR019545">
    <property type="entry name" value="DM13_domain"/>
</dbReference>
<feature type="transmembrane region" description="Helical" evidence="2">
    <location>
        <begin position="12"/>
        <end position="31"/>
    </location>
</feature>
<dbReference type="PATRIC" id="fig|933944.5.peg.5628"/>
<accession>A0A1E7JQ17</accession>
<feature type="domain" description="DM13" evidence="3">
    <location>
        <begin position="80"/>
        <end position="193"/>
    </location>
</feature>
<keyword evidence="2" id="KW-0812">Transmembrane</keyword>
<proteinExistence type="predicted"/>
<dbReference type="Proteomes" id="UP000176087">
    <property type="component" value="Unassembled WGS sequence"/>
</dbReference>
<keyword evidence="2" id="KW-0472">Membrane</keyword>
<reference evidence="4 5" key="1">
    <citation type="journal article" date="2016" name="Front. Microbiol.">
        <title>Comparative Genomics Analysis of Streptomyces Species Reveals Their Adaptation to the Marine Environment and Their Diversity at the Genomic Level.</title>
        <authorList>
            <person name="Tian X."/>
            <person name="Zhang Z."/>
            <person name="Yang T."/>
            <person name="Chen M."/>
            <person name="Li J."/>
            <person name="Chen F."/>
            <person name="Yang J."/>
            <person name="Li W."/>
            <person name="Zhang B."/>
            <person name="Zhang Z."/>
            <person name="Wu J."/>
            <person name="Zhang C."/>
            <person name="Long L."/>
            <person name="Xiao J."/>
        </authorList>
    </citation>
    <scope>NUCLEOTIDE SEQUENCE [LARGE SCALE GENOMIC DNA]</scope>
    <source>
        <strain evidence="4 5">SCSIO 10390</strain>
    </source>
</reference>
<gene>
    <name evidence="4" type="ORF">AN215_12835</name>
</gene>